<dbReference type="InterPro" id="IPR018000">
    <property type="entry name" value="Neurotransmitter_ion_chnl_CS"/>
</dbReference>
<evidence type="ECO:0000256" key="4">
    <source>
        <dbReference type="RuleBase" id="RU000687"/>
    </source>
</evidence>
<comment type="similarity">
    <text evidence="4">Belongs to the ligand-gated ion channel (TC 1.A.9) family.</text>
</comment>
<dbReference type="InterPro" id="IPR036734">
    <property type="entry name" value="Neur_chan_lig-bd_sf"/>
</dbReference>
<evidence type="ECO:0000313" key="7">
    <source>
        <dbReference type="Proteomes" id="UP000242450"/>
    </source>
</evidence>
<evidence type="ECO:0000256" key="2">
    <source>
        <dbReference type="ARBA" id="ARBA00022692"/>
    </source>
</evidence>
<dbReference type="GO" id="GO:0004888">
    <property type="term" value="F:transmembrane signaling receptor activity"/>
    <property type="evidence" value="ECO:0007669"/>
    <property type="project" value="InterPro"/>
</dbReference>
<accession>A0A212CIL9</accession>
<evidence type="ECO:0000259" key="5">
    <source>
        <dbReference type="Pfam" id="PF02931"/>
    </source>
</evidence>
<evidence type="ECO:0000313" key="6">
    <source>
        <dbReference type="EMBL" id="OWK05896.1"/>
    </source>
</evidence>
<comment type="caution">
    <text evidence="6">The sequence shown here is derived from an EMBL/GenBank/DDBJ whole genome shotgun (WGS) entry which is preliminary data.</text>
</comment>
<comment type="subcellular location">
    <subcellularLocation>
        <location evidence="1">Membrane</location>
        <topology evidence="1">Multi-pass membrane protein</topology>
    </subcellularLocation>
</comment>
<sequence length="176" mass="19653">RGSTFTINCTGFGQNGLYTTALDSVFERKAFRPVINYSIPTIVNISFTVSAILDVVWDNPFISWNPEECEGISKISVATKNLWLPDIFITELCVLRAGEVPPSGNNGAQSTKGHCNMDVDKTPKGLKAFISNEGRIRYKKPMKVVSICNLNIFYFPFDQQNCTLTFSSFLYTGELK</sequence>
<keyword evidence="3" id="KW-0472">Membrane</keyword>
<dbReference type="PANTHER" id="PTHR18945">
    <property type="entry name" value="NEUROTRANSMITTER GATED ION CHANNEL"/>
    <property type="match status" value="1"/>
</dbReference>
<proteinExistence type="inferred from homology"/>
<organism evidence="6 7">
    <name type="scientific">Cervus elaphus hippelaphus</name>
    <name type="common">European red deer</name>
    <dbReference type="NCBI Taxonomy" id="46360"/>
    <lineage>
        <taxon>Eukaryota</taxon>
        <taxon>Metazoa</taxon>
        <taxon>Chordata</taxon>
        <taxon>Craniata</taxon>
        <taxon>Vertebrata</taxon>
        <taxon>Euteleostomi</taxon>
        <taxon>Mammalia</taxon>
        <taxon>Eutheria</taxon>
        <taxon>Laurasiatheria</taxon>
        <taxon>Artiodactyla</taxon>
        <taxon>Ruminantia</taxon>
        <taxon>Pecora</taxon>
        <taxon>Cervidae</taxon>
        <taxon>Cervinae</taxon>
        <taxon>Cervus</taxon>
    </lineage>
</organism>
<gene>
    <name evidence="6" type="ORF">Celaphus_00012545</name>
</gene>
<dbReference type="EMBL" id="MKHE01000019">
    <property type="protein sequence ID" value="OWK05896.1"/>
    <property type="molecule type" value="Genomic_DNA"/>
</dbReference>
<dbReference type="InterPro" id="IPR006201">
    <property type="entry name" value="Neur_channel"/>
</dbReference>
<keyword evidence="4" id="KW-0407">Ion channel</keyword>
<keyword evidence="2" id="KW-0812">Transmembrane</keyword>
<dbReference type="SUPFAM" id="SSF63712">
    <property type="entry name" value="Nicotinic receptor ligand binding domain-like"/>
    <property type="match status" value="1"/>
</dbReference>
<keyword evidence="4" id="KW-0813">Transport</keyword>
<dbReference type="PRINTS" id="PR00252">
    <property type="entry name" value="NRIONCHANNEL"/>
</dbReference>
<keyword evidence="7" id="KW-1185">Reference proteome</keyword>
<keyword evidence="4" id="KW-0406">Ion transport</keyword>
<reference evidence="6 7" key="1">
    <citation type="journal article" date="2018" name="Mol. Genet. Genomics">
        <title>The red deer Cervus elaphus genome CerEla1.0: sequencing, annotating, genes, and chromosomes.</title>
        <authorList>
            <person name="Bana N.A."/>
            <person name="Nyiri A."/>
            <person name="Nagy J."/>
            <person name="Frank K."/>
            <person name="Nagy T."/>
            <person name="Steger V."/>
            <person name="Schiller M."/>
            <person name="Lakatos P."/>
            <person name="Sugar L."/>
            <person name="Horn P."/>
            <person name="Barta E."/>
            <person name="Orosz L."/>
        </authorList>
    </citation>
    <scope>NUCLEOTIDE SEQUENCE [LARGE SCALE GENOMIC DNA]</scope>
    <source>
        <strain evidence="6">Hungarian</strain>
    </source>
</reference>
<dbReference type="Pfam" id="PF02931">
    <property type="entry name" value="Neur_chan_LBD"/>
    <property type="match status" value="2"/>
</dbReference>
<dbReference type="InterPro" id="IPR006202">
    <property type="entry name" value="Neur_chan_lig-bd"/>
</dbReference>
<dbReference type="GO" id="GO:0005230">
    <property type="term" value="F:extracellular ligand-gated monoatomic ion channel activity"/>
    <property type="evidence" value="ECO:0007669"/>
    <property type="project" value="InterPro"/>
</dbReference>
<feature type="domain" description="Neurotransmitter-gated ion-channel ligand-binding" evidence="5">
    <location>
        <begin position="44"/>
        <end position="91"/>
    </location>
</feature>
<feature type="non-terminal residue" evidence="6">
    <location>
        <position position="1"/>
    </location>
</feature>
<feature type="non-terminal residue" evidence="6">
    <location>
        <position position="176"/>
    </location>
</feature>
<name>A0A212CIL9_CEREH</name>
<dbReference type="OrthoDB" id="6097796at2759"/>
<dbReference type="Gene3D" id="2.70.170.10">
    <property type="entry name" value="Neurotransmitter-gated ion-channel ligand-binding domain"/>
    <property type="match status" value="1"/>
</dbReference>
<feature type="domain" description="Neurotransmitter-gated ion-channel ligand-binding" evidence="5">
    <location>
        <begin position="120"/>
        <end position="174"/>
    </location>
</feature>
<dbReference type="Proteomes" id="UP000242450">
    <property type="component" value="Chromosome 19"/>
</dbReference>
<evidence type="ECO:0000256" key="3">
    <source>
        <dbReference type="ARBA" id="ARBA00023136"/>
    </source>
</evidence>
<dbReference type="PROSITE" id="PS00236">
    <property type="entry name" value="NEUROTR_ION_CHANNEL"/>
    <property type="match status" value="1"/>
</dbReference>
<dbReference type="AlphaFoldDB" id="A0A212CIL9"/>
<dbReference type="GO" id="GO:0016020">
    <property type="term" value="C:membrane"/>
    <property type="evidence" value="ECO:0007669"/>
    <property type="project" value="UniProtKB-SubCell"/>
</dbReference>
<evidence type="ECO:0000256" key="1">
    <source>
        <dbReference type="ARBA" id="ARBA00004141"/>
    </source>
</evidence>
<protein>
    <recommendedName>
        <fullName evidence="5">Neurotransmitter-gated ion-channel ligand-binding domain-containing protein</fullName>
    </recommendedName>
</protein>